<dbReference type="GO" id="GO:0043565">
    <property type="term" value="F:sequence-specific DNA binding"/>
    <property type="evidence" value="ECO:0007669"/>
    <property type="project" value="InterPro"/>
</dbReference>
<dbReference type="InterPro" id="IPR019888">
    <property type="entry name" value="Tscrpt_reg_AsnC-like"/>
</dbReference>
<dbReference type="EMBL" id="FNYR01000001">
    <property type="protein sequence ID" value="SEI49282.1"/>
    <property type="molecule type" value="Genomic_DNA"/>
</dbReference>
<dbReference type="GeneID" id="35002550"/>
<dbReference type="PROSITE" id="PS50956">
    <property type="entry name" value="HTH_ASNC_2"/>
    <property type="match status" value="1"/>
</dbReference>
<dbReference type="InterPro" id="IPR050684">
    <property type="entry name" value="HTH-Siroheme_Decarb"/>
</dbReference>
<dbReference type="InterPro" id="IPR036388">
    <property type="entry name" value="WH-like_DNA-bd_sf"/>
</dbReference>
<proteinExistence type="predicted"/>
<dbReference type="SMART" id="SM00344">
    <property type="entry name" value="HTH_ASNC"/>
    <property type="match status" value="1"/>
</dbReference>
<feature type="domain" description="HTH asnC-type" evidence="4">
    <location>
        <begin position="4"/>
        <end position="67"/>
    </location>
</feature>
<dbReference type="InterPro" id="IPR011017">
    <property type="entry name" value="TRASH_dom"/>
</dbReference>
<dbReference type="SUPFAM" id="SSF46785">
    <property type="entry name" value="Winged helix' DNA-binding domain"/>
    <property type="match status" value="1"/>
</dbReference>
<dbReference type="OrthoDB" id="33200at2157"/>
<organism evidence="5 6">
    <name type="scientific">Halohasta litchfieldiae</name>
    <dbReference type="NCBI Taxonomy" id="1073996"/>
    <lineage>
        <taxon>Archaea</taxon>
        <taxon>Methanobacteriati</taxon>
        <taxon>Methanobacteriota</taxon>
        <taxon>Stenosarchaea group</taxon>
        <taxon>Halobacteria</taxon>
        <taxon>Halobacteriales</taxon>
        <taxon>Haloferacaceae</taxon>
        <taxon>Halohasta</taxon>
    </lineage>
</organism>
<evidence type="ECO:0000313" key="5">
    <source>
        <dbReference type="EMBL" id="SEI49282.1"/>
    </source>
</evidence>
<name>A0A1H6RDL0_9EURY</name>
<evidence type="ECO:0000256" key="1">
    <source>
        <dbReference type="ARBA" id="ARBA00023015"/>
    </source>
</evidence>
<dbReference type="AlphaFoldDB" id="A0A1H6RDL0"/>
<keyword evidence="1" id="KW-0805">Transcription regulation</keyword>
<dbReference type="PRINTS" id="PR00033">
    <property type="entry name" value="HTHASNC"/>
</dbReference>
<evidence type="ECO:0000259" key="4">
    <source>
        <dbReference type="PROSITE" id="PS50956"/>
    </source>
</evidence>
<dbReference type="Gene3D" id="1.10.10.10">
    <property type="entry name" value="Winged helix-like DNA-binding domain superfamily/Winged helix DNA-binding domain"/>
    <property type="match status" value="1"/>
</dbReference>
<evidence type="ECO:0000313" key="6">
    <source>
        <dbReference type="Proteomes" id="UP000198888"/>
    </source>
</evidence>
<keyword evidence="3" id="KW-0804">Transcription</keyword>
<dbReference type="SMART" id="SM00746">
    <property type="entry name" value="TRASH"/>
    <property type="match status" value="1"/>
</dbReference>
<accession>A0A2H4Q2D2</accession>
<dbReference type="KEGG" id="hae:halTADL_1764"/>
<evidence type="ECO:0000256" key="3">
    <source>
        <dbReference type="ARBA" id="ARBA00023163"/>
    </source>
</evidence>
<dbReference type="PANTHER" id="PTHR43413:SF4">
    <property type="entry name" value="HTH-TYPE TRANSCRIPTIONAL REGULATOR LYSM"/>
    <property type="match status" value="1"/>
</dbReference>
<dbReference type="InterPro" id="IPR000485">
    <property type="entry name" value="AsnC-type_HTH_dom"/>
</dbReference>
<keyword evidence="2" id="KW-0238">DNA-binding</keyword>
<dbReference type="InterPro" id="IPR036390">
    <property type="entry name" value="WH_DNA-bd_sf"/>
</dbReference>
<reference evidence="5 6" key="1">
    <citation type="submission" date="2016-10" db="EMBL/GenBank/DDBJ databases">
        <authorList>
            <person name="de Groot N.N."/>
        </authorList>
    </citation>
    <scope>NUCLEOTIDE SEQUENCE [LARGE SCALE GENOMIC DNA]</scope>
    <source>
        <strain evidence="5 6">DSM 22187</strain>
    </source>
</reference>
<dbReference type="Pfam" id="PF24273">
    <property type="entry name" value="TRASH_HVO_1752_C"/>
    <property type="match status" value="1"/>
</dbReference>
<protein>
    <submittedName>
        <fullName evidence="5">Transcriptional regulator, AsnC family</fullName>
    </submittedName>
</protein>
<dbReference type="STRING" id="1073996.SAMN05444271_101201"/>
<dbReference type="Proteomes" id="UP000198888">
    <property type="component" value="Unassembled WGS sequence"/>
</dbReference>
<accession>A0A1H6RDL0</accession>
<keyword evidence="6" id="KW-1185">Reference proteome</keyword>
<dbReference type="CDD" id="cd00090">
    <property type="entry name" value="HTH_ARSR"/>
    <property type="match status" value="1"/>
</dbReference>
<dbReference type="RefSeq" id="WP_089670701.1">
    <property type="nucleotide sequence ID" value="NZ_CP024845.1"/>
</dbReference>
<dbReference type="InterPro" id="IPR056526">
    <property type="entry name" value="TRASH_HVO_1752"/>
</dbReference>
<gene>
    <name evidence="5" type="ORF">SAMN05444271_101201</name>
</gene>
<sequence length="195" mass="21329">MRELDETDRRIIRLLLENARRPYSEIADHVDLSAPAVADRISRLEDLGVIEGFTLNLDSSMLRDGVEVLVDCSVSPGHTTAVADSLGDLERVEHQYVTADARVVVHATLGPDGVDGLLEDVETDHLREIDVSLLSAAEWTPRLGEAQLAVDCDECGNAVRSDGESAVIDGTQYHFCCGSCLANFEDRFEQFQKGA</sequence>
<dbReference type="Pfam" id="PF13404">
    <property type="entry name" value="HTH_AsnC-type"/>
    <property type="match status" value="1"/>
</dbReference>
<evidence type="ECO:0000256" key="2">
    <source>
        <dbReference type="ARBA" id="ARBA00023125"/>
    </source>
</evidence>
<dbReference type="PANTHER" id="PTHR43413">
    <property type="entry name" value="TRANSCRIPTIONAL REGULATOR, ASNC FAMILY"/>
    <property type="match status" value="1"/>
</dbReference>
<dbReference type="InterPro" id="IPR011991">
    <property type="entry name" value="ArsR-like_HTH"/>
</dbReference>